<dbReference type="Proteomes" id="UP000321353">
    <property type="component" value="Chromosome"/>
</dbReference>
<name>A0A5B9MCB2_9BACT</name>
<accession>A0A5B9MCB2</accession>
<reference evidence="1 2" key="1">
    <citation type="submission" date="2019-02" db="EMBL/GenBank/DDBJ databases">
        <title>Planctomycetal bacteria perform biofilm scaping via a novel small molecule.</title>
        <authorList>
            <person name="Jeske O."/>
            <person name="Boedeker C."/>
            <person name="Wiegand S."/>
            <person name="Breitling P."/>
            <person name="Kallscheuer N."/>
            <person name="Jogler M."/>
            <person name="Rohde M."/>
            <person name="Petersen J."/>
            <person name="Medema M.H."/>
            <person name="Surup F."/>
            <person name="Jogler C."/>
        </authorList>
    </citation>
    <scope>NUCLEOTIDE SEQUENCE [LARGE SCALE GENOMIC DNA]</scope>
    <source>
        <strain evidence="1 2">Mal15</strain>
    </source>
</reference>
<gene>
    <name evidence="1" type="ORF">Mal15_12830</name>
</gene>
<protein>
    <submittedName>
        <fullName evidence="1">Uncharacterized protein</fullName>
    </submittedName>
</protein>
<sequence length="73" mass="8637">MQSFRIGKGIQVEVCKASNRAEWTPYTTTKTNTFDEPVSRTRSTVVFRSGRWLLRVKPHHVEMFNGLRWLRLK</sequence>
<dbReference type="RefSeq" id="WP_147866953.1">
    <property type="nucleotide sequence ID" value="NZ_CP036264.1"/>
</dbReference>
<proteinExistence type="predicted"/>
<evidence type="ECO:0000313" key="2">
    <source>
        <dbReference type="Proteomes" id="UP000321353"/>
    </source>
</evidence>
<evidence type="ECO:0000313" key="1">
    <source>
        <dbReference type="EMBL" id="QEF97244.1"/>
    </source>
</evidence>
<dbReference type="EMBL" id="CP036264">
    <property type="protein sequence ID" value="QEF97244.1"/>
    <property type="molecule type" value="Genomic_DNA"/>
</dbReference>
<keyword evidence="2" id="KW-1185">Reference proteome</keyword>
<organism evidence="1 2">
    <name type="scientific">Stieleria maiorica</name>
    <dbReference type="NCBI Taxonomy" id="2795974"/>
    <lineage>
        <taxon>Bacteria</taxon>
        <taxon>Pseudomonadati</taxon>
        <taxon>Planctomycetota</taxon>
        <taxon>Planctomycetia</taxon>
        <taxon>Pirellulales</taxon>
        <taxon>Pirellulaceae</taxon>
        <taxon>Stieleria</taxon>
    </lineage>
</organism>
<dbReference type="KEGG" id="smam:Mal15_12830"/>
<dbReference type="AlphaFoldDB" id="A0A5B9MCB2"/>